<sequence>MLHMGLEMTKGHRRSILMSKGDSFITESSSARGFRNQKLMQCGIQRHYYVLRTEQLRAPSFLANRNTFDVNNSTLEAPSVLQSSSDALHTAIDVEAAVHQPLFMYAIDCILMKWTIFKFTFGSRLVAPFS</sequence>
<dbReference type="EMBL" id="JBDFQZ010000005">
    <property type="protein sequence ID" value="KAK9723636.1"/>
    <property type="molecule type" value="Genomic_DNA"/>
</dbReference>
<reference evidence="1" key="1">
    <citation type="submission" date="2024-03" db="EMBL/GenBank/DDBJ databases">
        <title>WGS assembly of Saponaria officinalis var. Norfolk2.</title>
        <authorList>
            <person name="Jenkins J."/>
            <person name="Shu S."/>
            <person name="Grimwood J."/>
            <person name="Barry K."/>
            <person name="Goodstein D."/>
            <person name="Schmutz J."/>
            <person name="Leebens-Mack J."/>
            <person name="Osbourn A."/>
        </authorList>
    </citation>
    <scope>NUCLEOTIDE SEQUENCE [LARGE SCALE GENOMIC DNA]</scope>
    <source>
        <strain evidence="1">JIC</strain>
    </source>
</reference>
<dbReference type="AlphaFoldDB" id="A0AAW1KWK7"/>
<name>A0AAW1KWK7_SAPOF</name>
<evidence type="ECO:0000313" key="2">
    <source>
        <dbReference type="Proteomes" id="UP001443914"/>
    </source>
</evidence>
<dbReference type="Proteomes" id="UP001443914">
    <property type="component" value="Unassembled WGS sequence"/>
</dbReference>
<gene>
    <name evidence="1" type="ORF">RND81_05G014500</name>
</gene>
<organism evidence="1 2">
    <name type="scientific">Saponaria officinalis</name>
    <name type="common">Common soapwort</name>
    <name type="synonym">Lychnis saponaria</name>
    <dbReference type="NCBI Taxonomy" id="3572"/>
    <lineage>
        <taxon>Eukaryota</taxon>
        <taxon>Viridiplantae</taxon>
        <taxon>Streptophyta</taxon>
        <taxon>Embryophyta</taxon>
        <taxon>Tracheophyta</taxon>
        <taxon>Spermatophyta</taxon>
        <taxon>Magnoliopsida</taxon>
        <taxon>eudicotyledons</taxon>
        <taxon>Gunneridae</taxon>
        <taxon>Pentapetalae</taxon>
        <taxon>Caryophyllales</taxon>
        <taxon>Caryophyllaceae</taxon>
        <taxon>Caryophylleae</taxon>
        <taxon>Saponaria</taxon>
    </lineage>
</organism>
<protein>
    <submittedName>
        <fullName evidence="1">Uncharacterized protein</fullName>
    </submittedName>
</protein>
<proteinExistence type="predicted"/>
<evidence type="ECO:0000313" key="1">
    <source>
        <dbReference type="EMBL" id="KAK9723636.1"/>
    </source>
</evidence>
<keyword evidence="2" id="KW-1185">Reference proteome</keyword>
<accession>A0AAW1KWK7</accession>
<comment type="caution">
    <text evidence="1">The sequence shown here is derived from an EMBL/GenBank/DDBJ whole genome shotgun (WGS) entry which is preliminary data.</text>
</comment>